<keyword evidence="4" id="KW-0342">GTP-binding</keyword>
<feature type="domain" description="Dynamin N-terminal" evidence="7">
    <location>
        <begin position="60"/>
        <end position="322"/>
    </location>
</feature>
<accession>A0ABR6X0B4</accession>
<reference evidence="8 9" key="1">
    <citation type="submission" date="2020-08" db="EMBL/GenBank/DDBJ databases">
        <title>Novel species isolated from subtropical streams in China.</title>
        <authorList>
            <person name="Lu H."/>
        </authorList>
    </citation>
    <scope>NUCLEOTIDE SEQUENCE [LARGE SCALE GENOMIC DNA]</scope>
    <source>
        <strain evidence="8 9">KACC 16656</strain>
    </source>
</reference>
<evidence type="ECO:0000256" key="3">
    <source>
        <dbReference type="ARBA" id="ARBA00022801"/>
    </source>
</evidence>
<dbReference type="SUPFAM" id="SSF52540">
    <property type="entry name" value="P-loop containing nucleoside triphosphate hydrolases"/>
    <property type="match status" value="1"/>
</dbReference>
<dbReference type="Pfam" id="PF00350">
    <property type="entry name" value="Dynamin_N"/>
    <property type="match status" value="1"/>
</dbReference>
<dbReference type="EMBL" id="JACOFW010000001">
    <property type="protein sequence ID" value="MBC3805801.1"/>
    <property type="molecule type" value="Genomic_DNA"/>
</dbReference>
<name>A0ABR6X0B4_9BURK</name>
<comment type="subcellular location">
    <subcellularLocation>
        <location evidence="1">Membrane</location>
    </subcellularLocation>
</comment>
<evidence type="ECO:0000256" key="6">
    <source>
        <dbReference type="SAM" id="Coils"/>
    </source>
</evidence>
<keyword evidence="6" id="KW-0175">Coiled coil</keyword>
<dbReference type="InterPro" id="IPR027094">
    <property type="entry name" value="Mitofusin_fam"/>
</dbReference>
<evidence type="ECO:0000256" key="4">
    <source>
        <dbReference type="ARBA" id="ARBA00023134"/>
    </source>
</evidence>
<feature type="coiled-coil region" evidence="6">
    <location>
        <begin position="718"/>
        <end position="745"/>
    </location>
</feature>
<dbReference type="PANTHER" id="PTHR10465">
    <property type="entry name" value="TRANSMEMBRANE GTPASE FZO1"/>
    <property type="match status" value="1"/>
</dbReference>
<organism evidence="8 9">
    <name type="scientific">Undibacterium seohonense</name>
    <dbReference type="NCBI Taxonomy" id="1344950"/>
    <lineage>
        <taxon>Bacteria</taxon>
        <taxon>Pseudomonadati</taxon>
        <taxon>Pseudomonadota</taxon>
        <taxon>Betaproteobacteria</taxon>
        <taxon>Burkholderiales</taxon>
        <taxon>Oxalobacteraceae</taxon>
        <taxon>Undibacterium</taxon>
    </lineage>
</organism>
<protein>
    <submittedName>
        <fullName evidence="8">Dynamin family protein</fullName>
    </submittedName>
</protein>
<comment type="caution">
    <text evidence="8">The sequence shown here is derived from an EMBL/GenBank/DDBJ whole genome shotgun (WGS) entry which is preliminary data.</text>
</comment>
<keyword evidence="3" id="KW-0378">Hydrolase</keyword>
<keyword evidence="9" id="KW-1185">Reference proteome</keyword>
<sequence length="754" mass="84401">MQVKDQLIQQLKQVQVIQTQFGDLIGNDFKSAIDDSKVHSIGDIENHLKILKEENRTLQIGIIGRVKAGKSSLLNALFFDGKDVLPHAATPMTAALTTLSYGDRPAMRVEFFSKIDLLAFERLFKDHEEAISKGIEEKKQHRQQAALRVTAPTSNIAASRKSPSVAVRAIPEKTDNEWYDIVKKELQSKNPSTASAHELWCNVVEAGGIEKRPKDLRIEKNSIAELSRSLGDYVGAKGRHTPYTKCLHLELPFESLKDICVVDTPGLNDPILSREKRTQDMLKECDAVFVISPAGQFLTTQDLELLERLASREGVREIFVIASQIDGQLFGAELQDCAGEILEAISRQKKSLIKQAQKVFDSEAVQRLQIGDLSEQLEQRMLTTSSVAYAMQTLPPAKWNDTIKHADEMLQKKYPLGFANPEQRKQTLEALSGLPSVVQSLHHVRHHKTNIFACRESDYLDGQLQASEALVSALKVRAEKHQSIFINSDLGEVNARLKEINSVRKVGIASAVTVYDQLLQDLRINLPIELKKLINTSFEKASSKAESAKGSELRTRNVSGMWSWMKRVVGTGGTEDYSVMIIDAASVRREFENFSAILETSLIELVGKTGIKWRNDANKDILAALREAIDSTYIDVNEIKRNLRNVVNDMLSVPVPELPSIPDNMYATGKLESSQAVAFGEAAKEYLDNLKKLSGTYVEKFEKQLKESEKKSIGEALFDDLLQEAEELRKQLKDCQATKQRYDKLLSLLEEMAA</sequence>
<gene>
    <name evidence="8" type="ORF">H8K52_00400</name>
</gene>
<evidence type="ECO:0000256" key="5">
    <source>
        <dbReference type="ARBA" id="ARBA00023136"/>
    </source>
</evidence>
<evidence type="ECO:0000256" key="1">
    <source>
        <dbReference type="ARBA" id="ARBA00004370"/>
    </source>
</evidence>
<proteinExistence type="predicted"/>
<keyword evidence="2" id="KW-0547">Nucleotide-binding</keyword>
<dbReference type="Gene3D" id="3.40.50.300">
    <property type="entry name" value="P-loop containing nucleotide triphosphate hydrolases"/>
    <property type="match status" value="1"/>
</dbReference>
<evidence type="ECO:0000313" key="9">
    <source>
        <dbReference type="Proteomes" id="UP000648257"/>
    </source>
</evidence>
<evidence type="ECO:0000259" key="7">
    <source>
        <dbReference type="Pfam" id="PF00350"/>
    </source>
</evidence>
<keyword evidence="5" id="KW-0472">Membrane</keyword>
<dbReference type="PANTHER" id="PTHR10465:SF0">
    <property type="entry name" value="SARCALUMENIN"/>
    <property type="match status" value="1"/>
</dbReference>
<dbReference type="InterPro" id="IPR045063">
    <property type="entry name" value="Dynamin_N"/>
</dbReference>
<dbReference type="RefSeq" id="WP_186920541.1">
    <property type="nucleotide sequence ID" value="NZ_JACOFW010000001.1"/>
</dbReference>
<evidence type="ECO:0000313" key="8">
    <source>
        <dbReference type="EMBL" id="MBC3805801.1"/>
    </source>
</evidence>
<dbReference type="InterPro" id="IPR027417">
    <property type="entry name" value="P-loop_NTPase"/>
</dbReference>
<evidence type="ECO:0000256" key="2">
    <source>
        <dbReference type="ARBA" id="ARBA00022741"/>
    </source>
</evidence>
<dbReference type="Proteomes" id="UP000648257">
    <property type="component" value="Unassembled WGS sequence"/>
</dbReference>